<dbReference type="InterPro" id="IPR029070">
    <property type="entry name" value="Chitinase_insertion_sf"/>
</dbReference>
<name>A0A7M7KZZ2_VARDE</name>
<dbReference type="GeneID" id="111255436"/>
<evidence type="ECO:0000256" key="6">
    <source>
        <dbReference type="SAM" id="SignalP"/>
    </source>
</evidence>
<dbReference type="GO" id="GO:0008061">
    <property type="term" value="F:chitin binding"/>
    <property type="evidence" value="ECO:0007669"/>
    <property type="project" value="InterPro"/>
</dbReference>
<dbReference type="GO" id="GO:0006032">
    <property type="term" value="P:chitin catabolic process"/>
    <property type="evidence" value="ECO:0007669"/>
    <property type="project" value="TreeGrafter"/>
</dbReference>
<evidence type="ECO:0000313" key="8">
    <source>
        <dbReference type="EnsemblMetazoa" id="XP_022673141"/>
    </source>
</evidence>
<dbReference type="GO" id="GO:0004568">
    <property type="term" value="F:chitinase activity"/>
    <property type="evidence" value="ECO:0007669"/>
    <property type="project" value="TreeGrafter"/>
</dbReference>
<dbReference type="SMART" id="SM00636">
    <property type="entry name" value="Glyco_18"/>
    <property type="match status" value="1"/>
</dbReference>
<evidence type="ECO:0000256" key="1">
    <source>
        <dbReference type="ARBA" id="ARBA00022801"/>
    </source>
</evidence>
<dbReference type="InParanoid" id="A0A7M7KZZ2"/>
<sequence>MKVLLTLVAAVAACISPALADKAKPFICYWESWSRYRPAPYTGSVSNIPTNLCTHVIYSFAGMDWSTGKVKSLEPDWDIGQNGLRQLTALKQKNPKLKVSFAVGGWNEGVQKYSQMAASPERRKIFVESVASWIYTYGFDGFDLDWEHPADLARGGDRADKENLIKLLKELRDAIGSKKLLTIAVFSTKEKIGLAYDVPNVAKYCDYIHVMTYDLRANWDGKLGNHVALYSGPYDQGRFTELTVSQGMKNWADAGCPKSKLIMGFAFYGKSFTLNNWAQNKPGDHSAGPGNPGPVSQQSGTLFYYEICKNLKEGWTRVWDNASKTPYAYKQNQWVGYEDAESIGYKTKLIQKEGYGGAMVWAIGLDDHANVCGGGHNPLAKAVVNGLQS</sequence>
<dbReference type="InterPro" id="IPR001579">
    <property type="entry name" value="Glyco_hydro_18_chit_AS"/>
</dbReference>
<evidence type="ECO:0000259" key="7">
    <source>
        <dbReference type="PROSITE" id="PS51910"/>
    </source>
</evidence>
<protein>
    <recommendedName>
        <fullName evidence="7">GH18 domain-containing protein</fullName>
    </recommendedName>
</protein>
<evidence type="ECO:0000256" key="3">
    <source>
        <dbReference type="ARBA" id="ARBA00023295"/>
    </source>
</evidence>
<keyword evidence="1 4" id="KW-0378">Hydrolase</keyword>
<dbReference type="Gene3D" id="3.10.50.10">
    <property type="match status" value="1"/>
</dbReference>
<evidence type="ECO:0000256" key="4">
    <source>
        <dbReference type="RuleBase" id="RU000489"/>
    </source>
</evidence>
<dbReference type="InterPro" id="IPR050314">
    <property type="entry name" value="Glycosyl_Hydrlase_18"/>
</dbReference>
<dbReference type="Gene3D" id="3.20.20.80">
    <property type="entry name" value="Glycosidases"/>
    <property type="match status" value="1"/>
</dbReference>
<dbReference type="GO" id="GO:0005576">
    <property type="term" value="C:extracellular region"/>
    <property type="evidence" value="ECO:0007669"/>
    <property type="project" value="TreeGrafter"/>
</dbReference>
<dbReference type="PANTHER" id="PTHR11177:SF144">
    <property type="entry name" value="CHITINASE 5"/>
    <property type="match status" value="1"/>
</dbReference>
<dbReference type="EnsemblMetazoa" id="XM_022817406">
    <property type="protein sequence ID" value="XP_022673141"/>
    <property type="gene ID" value="LOC111255436"/>
</dbReference>
<dbReference type="OrthoDB" id="73875at2759"/>
<feature type="chain" id="PRO_5029883770" description="GH18 domain-containing protein" evidence="6">
    <location>
        <begin position="21"/>
        <end position="389"/>
    </location>
</feature>
<dbReference type="PROSITE" id="PS51910">
    <property type="entry name" value="GH18_2"/>
    <property type="match status" value="1"/>
</dbReference>
<dbReference type="KEGG" id="vde:111255436"/>
<dbReference type="SUPFAM" id="SSF51445">
    <property type="entry name" value="(Trans)glycosidases"/>
    <property type="match status" value="1"/>
</dbReference>
<keyword evidence="9" id="KW-1185">Reference proteome</keyword>
<proteinExistence type="inferred from homology"/>
<dbReference type="Pfam" id="PF00704">
    <property type="entry name" value="Glyco_hydro_18"/>
    <property type="match status" value="1"/>
</dbReference>
<dbReference type="PROSITE" id="PS01095">
    <property type="entry name" value="GH18_1"/>
    <property type="match status" value="1"/>
</dbReference>
<dbReference type="AlphaFoldDB" id="A0A7M7KZZ2"/>
<dbReference type="OMA" id="NDYNCES"/>
<keyword evidence="2" id="KW-1015">Disulfide bond</keyword>
<reference evidence="8" key="1">
    <citation type="submission" date="2021-01" db="UniProtKB">
        <authorList>
            <consortium name="EnsemblMetazoa"/>
        </authorList>
    </citation>
    <scope>IDENTIFICATION</scope>
</reference>
<dbReference type="InterPro" id="IPR001223">
    <property type="entry name" value="Glyco_hydro18_cat"/>
</dbReference>
<dbReference type="InterPro" id="IPR017853">
    <property type="entry name" value="GH"/>
</dbReference>
<evidence type="ECO:0000256" key="5">
    <source>
        <dbReference type="RuleBase" id="RU004453"/>
    </source>
</evidence>
<dbReference type="InterPro" id="IPR011583">
    <property type="entry name" value="Chitinase_II/V-like_cat"/>
</dbReference>
<dbReference type="Proteomes" id="UP000594260">
    <property type="component" value="Unplaced"/>
</dbReference>
<dbReference type="SUPFAM" id="SSF54556">
    <property type="entry name" value="Chitinase insertion domain"/>
    <property type="match status" value="1"/>
</dbReference>
<keyword evidence="6" id="KW-0732">Signal</keyword>
<feature type="domain" description="GH18" evidence="7">
    <location>
        <begin position="24"/>
        <end position="389"/>
    </location>
</feature>
<dbReference type="PANTHER" id="PTHR11177">
    <property type="entry name" value="CHITINASE"/>
    <property type="match status" value="1"/>
</dbReference>
<feature type="signal peptide" evidence="6">
    <location>
        <begin position="1"/>
        <end position="20"/>
    </location>
</feature>
<accession>A0A7M7KZZ2</accession>
<organism evidence="8 9">
    <name type="scientific">Varroa destructor</name>
    <name type="common">Honeybee mite</name>
    <dbReference type="NCBI Taxonomy" id="109461"/>
    <lineage>
        <taxon>Eukaryota</taxon>
        <taxon>Metazoa</taxon>
        <taxon>Ecdysozoa</taxon>
        <taxon>Arthropoda</taxon>
        <taxon>Chelicerata</taxon>
        <taxon>Arachnida</taxon>
        <taxon>Acari</taxon>
        <taxon>Parasitiformes</taxon>
        <taxon>Mesostigmata</taxon>
        <taxon>Gamasina</taxon>
        <taxon>Dermanyssoidea</taxon>
        <taxon>Varroidae</taxon>
        <taxon>Varroa</taxon>
    </lineage>
</organism>
<evidence type="ECO:0000256" key="2">
    <source>
        <dbReference type="ARBA" id="ARBA00023157"/>
    </source>
</evidence>
<comment type="similarity">
    <text evidence="5">Belongs to the glycosyl hydrolase 18 family.</text>
</comment>
<dbReference type="FunFam" id="3.10.50.10:FF:000001">
    <property type="entry name" value="Chitinase 3-like 1"/>
    <property type="match status" value="1"/>
</dbReference>
<dbReference type="GO" id="GO:0005975">
    <property type="term" value="P:carbohydrate metabolic process"/>
    <property type="evidence" value="ECO:0007669"/>
    <property type="project" value="InterPro"/>
</dbReference>
<keyword evidence="3 4" id="KW-0326">Glycosidase</keyword>
<dbReference type="RefSeq" id="XP_022673141.1">
    <property type="nucleotide sequence ID" value="XM_022817406.1"/>
</dbReference>
<evidence type="ECO:0000313" key="9">
    <source>
        <dbReference type="Proteomes" id="UP000594260"/>
    </source>
</evidence>